<feature type="binding site" evidence="2">
    <location>
        <position position="123"/>
    </location>
    <ligand>
        <name>ATP</name>
        <dbReference type="ChEBI" id="CHEBI:30616"/>
    </ligand>
</feature>
<proteinExistence type="predicted"/>
<dbReference type="EnsemblMetazoa" id="XM_021042571.1">
    <property type="protein sequence ID" value="XP_020898230.1"/>
    <property type="gene ID" value="LOC110237000"/>
</dbReference>
<dbReference type="KEGG" id="epa:110237000"/>
<dbReference type="InterPro" id="IPR011009">
    <property type="entry name" value="Kinase-like_dom_sf"/>
</dbReference>
<dbReference type="GO" id="GO:0005886">
    <property type="term" value="C:plasma membrane"/>
    <property type="evidence" value="ECO:0007669"/>
    <property type="project" value="TreeGrafter"/>
</dbReference>
<dbReference type="InterPro" id="IPR050122">
    <property type="entry name" value="RTK"/>
</dbReference>
<keyword evidence="3" id="KW-1133">Transmembrane helix</keyword>
<evidence type="ECO:0000256" key="3">
    <source>
        <dbReference type="SAM" id="Phobius"/>
    </source>
</evidence>
<accession>A0A913X3D7</accession>
<dbReference type="GO" id="GO:0005524">
    <property type="term" value="F:ATP binding"/>
    <property type="evidence" value="ECO:0007669"/>
    <property type="project" value="UniProtKB-UniRule"/>
</dbReference>
<dbReference type="RefSeq" id="XP_020898230.1">
    <property type="nucleotide sequence ID" value="XM_021042571.1"/>
</dbReference>
<dbReference type="InterPro" id="IPR000719">
    <property type="entry name" value="Prot_kinase_dom"/>
</dbReference>
<name>A0A913X3D7_EXADI</name>
<dbReference type="Gene3D" id="3.30.200.20">
    <property type="entry name" value="Phosphorylase Kinase, domain 1"/>
    <property type="match status" value="1"/>
</dbReference>
<evidence type="ECO:0000313" key="5">
    <source>
        <dbReference type="EnsemblMetazoa" id="XP_020898230.1"/>
    </source>
</evidence>
<dbReference type="PROSITE" id="PS00107">
    <property type="entry name" value="PROTEIN_KINASE_ATP"/>
    <property type="match status" value="1"/>
</dbReference>
<reference evidence="5" key="1">
    <citation type="submission" date="2022-11" db="UniProtKB">
        <authorList>
            <consortium name="EnsemblMetazoa"/>
        </authorList>
    </citation>
    <scope>IDENTIFICATION</scope>
</reference>
<dbReference type="AlphaFoldDB" id="A0A913X3D7"/>
<sequence>LKVTPVFDVDIIVGEKSSITISNPSVPVKQLSTLNPIEIAGIAIGVFVFVLLVVVFLLWYLRRQKRIKDGVLVGGKGAVIDLWEVPVEKIYLEEELGEGAFGKVFKGILLELPEQSAKYSIAKSIRRKSLKPLNQEDGFVVAVKMLHDMADAEQTREFLKEIQLMKDVGSHRNIVNMLGCGTLSDPMFLIVEYLPNGDLLHYLRKRRGKATKYPDSDPRGPYHSTYCQTYFNKNKPEEGLLVQASRSNRIYVHSPENAKESSPGDIQLLSVQRVETGNNDVVATGYDSEDCEKDDIDDDILTPGDLMAFAWQVSQGM</sequence>
<dbReference type="Pfam" id="PF07714">
    <property type="entry name" value="PK_Tyr_Ser-Thr"/>
    <property type="match status" value="1"/>
</dbReference>
<keyword evidence="3" id="KW-0472">Membrane</keyword>
<dbReference type="PANTHER" id="PTHR24416">
    <property type="entry name" value="TYROSINE-PROTEIN KINASE RECEPTOR"/>
    <property type="match status" value="1"/>
</dbReference>
<keyword evidence="6" id="KW-1185">Reference proteome</keyword>
<evidence type="ECO:0000313" key="6">
    <source>
        <dbReference type="Proteomes" id="UP000887567"/>
    </source>
</evidence>
<dbReference type="Proteomes" id="UP000887567">
    <property type="component" value="Unplaced"/>
</dbReference>
<evidence type="ECO:0000256" key="1">
    <source>
        <dbReference type="ARBA" id="ARBA00004167"/>
    </source>
</evidence>
<dbReference type="PROSITE" id="PS50011">
    <property type="entry name" value="PROTEIN_KINASE_DOM"/>
    <property type="match status" value="1"/>
</dbReference>
<dbReference type="InterPro" id="IPR001245">
    <property type="entry name" value="Ser-Thr/Tyr_kinase_cat_dom"/>
</dbReference>
<comment type="subcellular location">
    <subcellularLocation>
        <location evidence="1">Membrane</location>
        <topology evidence="1">Single-pass membrane protein</topology>
    </subcellularLocation>
</comment>
<keyword evidence="3" id="KW-0812">Transmembrane</keyword>
<dbReference type="GO" id="GO:0004714">
    <property type="term" value="F:transmembrane receptor protein tyrosine kinase activity"/>
    <property type="evidence" value="ECO:0007669"/>
    <property type="project" value="TreeGrafter"/>
</dbReference>
<dbReference type="InterPro" id="IPR017441">
    <property type="entry name" value="Protein_kinase_ATP_BS"/>
</dbReference>
<keyword evidence="2" id="KW-0547">Nucleotide-binding</keyword>
<evidence type="ECO:0000256" key="2">
    <source>
        <dbReference type="PROSITE-ProRule" id="PRU10141"/>
    </source>
</evidence>
<feature type="domain" description="Protein kinase" evidence="4">
    <location>
        <begin position="90"/>
        <end position="317"/>
    </location>
</feature>
<organism evidence="5 6">
    <name type="scientific">Exaiptasia diaphana</name>
    <name type="common">Tropical sea anemone</name>
    <name type="synonym">Aiptasia pulchella</name>
    <dbReference type="NCBI Taxonomy" id="2652724"/>
    <lineage>
        <taxon>Eukaryota</taxon>
        <taxon>Metazoa</taxon>
        <taxon>Cnidaria</taxon>
        <taxon>Anthozoa</taxon>
        <taxon>Hexacorallia</taxon>
        <taxon>Actiniaria</taxon>
        <taxon>Aiptasiidae</taxon>
        <taxon>Exaiptasia</taxon>
    </lineage>
</organism>
<dbReference type="GeneID" id="110237000"/>
<dbReference type="OrthoDB" id="5981892at2759"/>
<feature type="transmembrane region" description="Helical" evidence="3">
    <location>
        <begin position="39"/>
        <end position="61"/>
    </location>
</feature>
<dbReference type="PANTHER" id="PTHR24416:SF583">
    <property type="entry name" value="RECEPTOR PROTEIN-TYROSINE KINASE"/>
    <property type="match status" value="1"/>
</dbReference>
<dbReference type="SUPFAM" id="SSF56112">
    <property type="entry name" value="Protein kinase-like (PK-like)"/>
    <property type="match status" value="1"/>
</dbReference>
<protein>
    <recommendedName>
        <fullName evidence="4">Protein kinase domain-containing protein</fullName>
    </recommendedName>
</protein>
<dbReference type="GO" id="GO:0043235">
    <property type="term" value="C:receptor complex"/>
    <property type="evidence" value="ECO:0007669"/>
    <property type="project" value="TreeGrafter"/>
</dbReference>
<keyword evidence="2" id="KW-0067">ATP-binding</keyword>
<evidence type="ECO:0000259" key="4">
    <source>
        <dbReference type="PROSITE" id="PS50011"/>
    </source>
</evidence>
<dbReference type="GO" id="GO:0007169">
    <property type="term" value="P:cell surface receptor protein tyrosine kinase signaling pathway"/>
    <property type="evidence" value="ECO:0007669"/>
    <property type="project" value="TreeGrafter"/>
</dbReference>